<name>A0A480AFQ7_9CYAN</name>
<dbReference type="NCBIfam" id="TIGR00797">
    <property type="entry name" value="matE"/>
    <property type="match status" value="1"/>
</dbReference>
<accession>A0A480AFQ7</accession>
<proteinExistence type="inferred from homology"/>
<evidence type="ECO:0000256" key="7">
    <source>
        <dbReference type="ARBA" id="ARBA00022989"/>
    </source>
</evidence>
<comment type="similarity">
    <text evidence="3">Belongs to the multi antimicrobial extrusion (MATE) (TC 2.A.66.1) family.</text>
</comment>
<evidence type="ECO:0000256" key="3">
    <source>
        <dbReference type="ARBA" id="ARBA00010199"/>
    </source>
</evidence>
<feature type="transmembrane region" description="Helical" evidence="10">
    <location>
        <begin position="276"/>
        <end position="294"/>
    </location>
</feature>
<sequence length="455" mass="49886">MNFTIPQEYNFLSRFYRLAFTNILSSIVVPLSGLIDLAYLGHLPDIRYLAGVSLATILFSYLYRVLNFLRSSSNGMTAQAVGTDDPEAILLVLLRNGLIALGIGTLILILQYPLQQVGFTFLVGATEVKDAGLDYFQARIWGAPAVLLNFVLVGWFFGRELNIFVVLISVVESLTNVVLDYLFIIRWGWASTGAGLTTAISQYVALFIGLIIVCFHIDWSIVSGVIPKVLDWSAIKATFKLNGDMLVRSLAVVSTFAIFTELSSAMGTEILAENSVLIQAAAFNMFVVQGVGFATQSLTGNFKGQGTLQQLQPLLTVSLLTSLLLSIPIAILYILFPETIFGLLTNHTEVTANISDYVRWLLPFQGFFAVNVILEGFFGGLTAGRTLRNSAVISFAGGFMPIAITGWYFHSNHLLWLAMILFSITAIVVFSFKLLDTFTSEIKIPTVSPTTTELS</sequence>
<dbReference type="InterPro" id="IPR050222">
    <property type="entry name" value="MATE_MdtK"/>
</dbReference>
<dbReference type="GO" id="GO:0005886">
    <property type="term" value="C:plasma membrane"/>
    <property type="evidence" value="ECO:0007669"/>
    <property type="project" value="TreeGrafter"/>
</dbReference>
<organism evidence="11 12">
    <name type="scientific">Dolichospermum planctonicum</name>
    <dbReference type="NCBI Taxonomy" id="136072"/>
    <lineage>
        <taxon>Bacteria</taxon>
        <taxon>Bacillati</taxon>
        <taxon>Cyanobacteriota</taxon>
        <taxon>Cyanophyceae</taxon>
        <taxon>Nostocales</taxon>
        <taxon>Aphanizomenonaceae</taxon>
        <taxon>Dolichospermum</taxon>
    </lineage>
</organism>
<evidence type="ECO:0000256" key="9">
    <source>
        <dbReference type="ARBA" id="ARBA00031636"/>
    </source>
</evidence>
<evidence type="ECO:0000313" key="11">
    <source>
        <dbReference type="EMBL" id="GCL43312.1"/>
    </source>
</evidence>
<evidence type="ECO:0000313" key="12">
    <source>
        <dbReference type="Proteomes" id="UP000299367"/>
    </source>
</evidence>
<feature type="transmembrane region" description="Helical" evidence="10">
    <location>
        <begin position="415"/>
        <end position="435"/>
    </location>
</feature>
<evidence type="ECO:0000256" key="1">
    <source>
        <dbReference type="ARBA" id="ARBA00003408"/>
    </source>
</evidence>
<dbReference type="OrthoDB" id="9776324at2"/>
<feature type="transmembrane region" description="Helical" evidence="10">
    <location>
        <begin position="46"/>
        <end position="67"/>
    </location>
</feature>
<dbReference type="PANTHER" id="PTHR43298:SF2">
    <property type="entry name" value="FMN_FAD EXPORTER YEEO-RELATED"/>
    <property type="match status" value="1"/>
</dbReference>
<evidence type="ECO:0000256" key="10">
    <source>
        <dbReference type="SAM" id="Phobius"/>
    </source>
</evidence>
<keyword evidence="5" id="KW-0813">Transport</keyword>
<dbReference type="InterPro" id="IPR002528">
    <property type="entry name" value="MATE_fam"/>
</dbReference>
<feature type="transmembrane region" description="Helical" evidence="10">
    <location>
        <begin position="204"/>
        <end position="226"/>
    </location>
</feature>
<feature type="transmembrane region" description="Helical" evidence="10">
    <location>
        <begin position="246"/>
        <end position="264"/>
    </location>
</feature>
<evidence type="ECO:0000256" key="2">
    <source>
        <dbReference type="ARBA" id="ARBA00004141"/>
    </source>
</evidence>
<comment type="function">
    <text evidence="1">Multidrug efflux pump.</text>
</comment>
<gene>
    <name evidence="11" type="primary">dinF</name>
    <name evidence="11" type="ORF">NIES80_30260</name>
</gene>
<reference evidence="12" key="1">
    <citation type="submission" date="2019-02" db="EMBL/GenBank/DDBJ databases">
        <title>Draft genome sequence of Dolichospermum planctonicum NIES-80.</title>
        <authorList>
            <person name="Yamaguchi H."/>
            <person name="Suzuki S."/>
            <person name="Kawachi M."/>
        </authorList>
    </citation>
    <scope>NUCLEOTIDE SEQUENCE [LARGE SCALE GENOMIC DNA]</scope>
    <source>
        <strain evidence="12">NIES-80</strain>
    </source>
</reference>
<keyword evidence="6 10" id="KW-0812">Transmembrane</keyword>
<dbReference type="Pfam" id="PF01554">
    <property type="entry name" value="MatE"/>
    <property type="match status" value="2"/>
</dbReference>
<feature type="transmembrane region" description="Helical" evidence="10">
    <location>
        <begin position="20"/>
        <end position="40"/>
    </location>
</feature>
<dbReference type="PANTHER" id="PTHR43298">
    <property type="entry name" value="MULTIDRUG RESISTANCE PROTEIN NORM-RELATED"/>
    <property type="match status" value="1"/>
</dbReference>
<dbReference type="Proteomes" id="UP000299367">
    <property type="component" value="Unassembled WGS sequence"/>
</dbReference>
<feature type="transmembrane region" description="Helical" evidence="10">
    <location>
        <begin position="390"/>
        <end position="409"/>
    </location>
</feature>
<keyword evidence="8 10" id="KW-0472">Membrane</keyword>
<comment type="subcellular location">
    <subcellularLocation>
        <location evidence="2">Membrane</location>
        <topology evidence="2">Multi-pass membrane protein</topology>
    </subcellularLocation>
</comment>
<dbReference type="CDD" id="cd13136">
    <property type="entry name" value="MATE_DinF_like"/>
    <property type="match status" value="1"/>
</dbReference>
<evidence type="ECO:0000256" key="4">
    <source>
        <dbReference type="ARBA" id="ARBA00020268"/>
    </source>
</evidence>
<protein>
    <recommendedName>
        <fullName evidence="4">Probable multidrug resistance protein NorM</fullName>
    </recommendedName>
    <alternativeName>
        <fullName evidence="9">Multidrug-efflux transporter</fullName>
    </alternativeName>
</protein>
<evidence type="ECO:0000256" key="8">
    <source>
        <dbReference type="ARBA" id="ARBA00023136"/>
    </source>
</evidence>
<dbReference type="AlphaFoldDB" id="A0A480AFQ7"/>
<dbReference type="GO" id="GO:0042910">
    <property type="term" value="F:xenobiotic transmembrane transporter activity"/>
    <property type="evidence" value="ECO:0007669"/>
    <property type="project" value="InterPro"/>
</dbReference>
<dbReference type="EMBL" id="BJCF01000037">
    <property type="protein sequence ID" value="GCL43312.1"/>
    <property type="molecule type" value="Genomic_DNA"/>
</dbReference>
<comment type="caution">
    <text evidence="11">The sequence shown here is derived from an EMBL/GenBank/DDBJ whole genome shotgun (WGS) entry which is preliminary data.</text>
</comment>
<feature type="transmembrane region" description="Helical" evidence="10">
    <location>
        <begin position="357"/>
        <end position="378"/>
    </location>
</feature>
<feature type="transmembrane region" description="Helical" evidence="10">
    <location>
        <begin position="314"/>
        <end position="337"/>
    </location>
</feature>
<feature type="transmembrane region" description="Helical" evidence="10">
    <location>
        <begin position="164"/>
        <end position="184"/>
    </location>
</feature>
<dbReference type="InterPro" id="IPR044644">
    <property type="entry name" value="DinF-like"/>
</dbReference>
<feature type="transmembrane region" description="Helical" evidence="10">
    <location>
        <begin position="138"/>
        <end position="157"/>
    </location>
</feature>
<dbReference type="NCBIfam" id="NF041358">
    <property type="entry name" value="GntT_guanitoxin"/>
    <property type="match status" value="1"/>
</dbReference>
<evidence type="ECO:0000256" key="5">
    <source>
        <dbReference type="ARBA" id="ARBA00022448"/>
    </source>
</evidence>
<dbReference type="RefSeq" id="WP_137908809.1">
    <property type="nucleotide sequence ID" value="NZ_BJCF01000037.1"/>
</dbReference>
<feature type="transmembrane region" description="Helical" evidence="10">
    <location>
        <begin position="88"/>
        <end position="112"/>
    </location>
</feature>
<keyword evidence="7 10" id="KW-1133">Transmembrane helix</keyword>
<dbReference type="GO" id="GO:0015297">
    <property type="term" value="F:antiporter activity"/>
    <property type="evidence" value="ECO:0007669"/>
    <property type="project" value="InterPro"/>
</dbReference>
<evidence type="ECO:0000256" key="6">
    <source>
        <dbReference type="ARBA" id="ARBA00022692"/>
    </source>
</evidence>